<gene>
    <name evidence="1" type="ORF">UU34_C0001G0100</name>
</gene>
<dbReference type="Proteomes" id="UP000034854">
    <property type="component" value="Unassembled WGS sequence"/>
</dbReference>
<evidence type="ECO:0000313" key="2">
    <source>
        <dbReference type="Proteomes" id="UP000034854"/>
    </source>
</evidence>
<dbReference type="EMBL" id="LCAG01000001">
    <property type="protein sequence ID" value="KKR88103.1"/>
    <property type="molecule type" value="Genomic_DNA"/>
</dbReference>
<organism evidence="1 2">
    <name type="scientific">Candidatus Curtissbacteria bacterium GW2011_GWA1_41_11</name>
    <dbReference type="NCBI Taxonomy" id="1618409"/>
    <lineage>
        <taxon>Bacteria</taxon>
        <taxon>Candidatus Curtissiibacteriota</taxon>
    </lineage>
</organism>
<comment type="caution">
    <text evidence="1">The sequence shown here is derived from an EMBL/GenBank/DDBJ whole genome shotgun (WGS) entry which is preliminary data.</text>
</comment>
<protein>
    <submittedName>
        <fullName evidence="1">Uncharacterized protein</fullName>
    </submittedName>
</protein>
<dbReference type="AlphaFoldDB" id="A0A0G0UH08"/>
<name>A0A0G0UH08_9BACT</name>
<accession>A0A0G0UH08</accession>
<reference evidence="1 2" key="1">
    <citation type="journal article" date="2015" name="Nature">
        <title>rRNA introns, odd ribosomes, and small enigmatic genomes across a large radiation of phyla.</title>
        <authorList>
            <person name="Brown C.T."/>
            <person name="Hug L.A."/>
            <person name="Thomas B.C."/>
            <person name="Sharon I."/>
            <person name="Castelle C.J."/>
            <person name="Singh A."/>
            <person name="Wilkins M.J."/>
            <person name="Williams K.H."/>
            <person name="Banfield J.F."/>
        </authorList>
    </citation>
    <scope>NUCLEOTIDE SEQUENCE [LARGE SCALE GENOMIC DNA]</scope>
</reference>
<sequence>MPKGSQLIKATGTEVEITASEDLTKTVFEGFLTIRPEGTAKIELEYSVPVKTNGEYRLLIQKQPGTPNHTYEIEAFGKKQKGFPLEKDKELIVKL</sequence>
<proteinExistence type="predicted"/>
<evidence type="ECO:0000313" key="1">
    <source>
        <dbReference type="EMBL" id="KKR88103.1"/>
    </source>
</evidence>